<keyword evidence="2 6" id="KW-0540">Nuclease</keyword>
<evidence type="ECO:0000313" key="8">
    <source>
        <dbReference type="EMBL" id="MDA0137906.1"/>
    </source>
</evidence>
<dbReference type="InterPro" id="IPR029060">
    <property type="entry name" value="PIN-like_dom_sf"/>
</dbReference>
<evidence type="ECO:0000256" key="6">
    <source>
        <dbReference type="HAMAP-Rule" id="MF_00265"/>
    </source>
</evidence>
<dbReference type="InterPro" id="IPR044153">
    <property type="entry name" value="PIN_Pae0151-like"/>
</dbReference>
<evidence type="ECO:0000259" key="7">
    <source>
        <dbReference type="Pfam" id="PF01850"/>
    </source>
</evidence>
<dbReference type="InterPro" id="IPR022907">
    <property type="entry name" value="VapC_family"/>
</dbReference>
<keyword evidence="3 6" id="KW-0479">Metal-binding</keyword>
<gene>
    <name evidence="6" type="primary">vapC</name>
    <name evidence="8" type="ORF">OJ962_10375</name>
</gene>
<comment type="function">
    <text evidence="6">Toxic component of a toxin-antitoxin (TA) system. An RNase.</text>
</comment>
<name>A0ABT4RHA7_9ACTN</name>
<comment type="caution">
    <text evidence="8">The sequence shown here is derived from an EMBL/GenBank/DDBJ whole genome shotgun (WGS) entry which is preliminary data.</text>
</comment>
<dbReference type="InterPro" id="IPR002716">
    <property type="entry name" value="PIN_dom"/>
</dbReference>
<dbReference type="EC" id="3.1.-.-" evidence="6"/>
<feature type="binding site" evidence="6">
    <location>
        <position position="98"/>
    </location>
    <ligand>
        <name>Mg(2+)</name>
        <dbReference type="ChEBI" id="CHEBI:18420"/>
    </ligand>
</feature>
<dbReference type="InterPro" id="IPR051619">
    <property type="entry name" value="TypeII_TA_RNase_PINc/VapC"/>
</dbReference>
<keyword evidence="9" id="KW-1185">Reference proteome</keyword>
<dbReference type="EMBL" id="JAPCID010000012">
    <property type="protein sequence ID" value="MDA0137906.1"/>
    <property type="molecule type" value="Genomic_DNA"/>
</dbReference>
<feature type="domain" description="PIN" evidence="7">
    <location>
        <begin position="2"/>
        <end position="124"/>
    </location>
</feature>
<feature type="binding site" evidence="6">
    <location>
        <position position="5"/>
    </location>
    <ligand>
        <name>Mg(2+)</name>
        <dbReference type="ChEBI" id="CHEBI:18420"/>
    </ligand>
</feature>
<evidence type="ECO:0000256" key="2">
    <source>
        <dbReference type="ARBA" id="ARBA00022722"/>
    </source>
</evidence>
<keyword evidence="5 6" id="KW-0460">Magnesium</keyword>
<comment type="cofactor">
    <cofactor evidence="6">
        <name>Mg(2+)</name>
        <dbReference type="ChEBI" id="CHEBI:18420"/>
    </cofactor>
</comment>
<protein>
    <recommendedName>
        <fullName evidence="6">Ribonuclease VapC</fullName>
        <shortName evidence="6">RNase VapC</shortName>
        <ecNumber evidence="6">3.1.-.-</ecNumber>
    </recommendedName>
    <alternativeName>
        <fullName evidence="6">Toxin VapC</fullName>
    </alternativeName>
</protein>
<dbReference type="Gene3D" id="3.40.50.1010">
    <property type="entry name" value="5'-nuclease"/>
    <property type="match status" value="1"/>
</dbReference>
<dbReference type="Proteomes" id="UP001147700">
    <property type="component" value="Unassembled WGS sequence"/>
</dbReference>
<sequence length="136" mass="15008">MIVLDASALADFLLGREAALATILGALEGREHEWLHAPELIEPETLSVLRRHALSGAISAERARAALDDLGDLRLMRHPHAPLRERVWALRHNLTSYDATYLALAEALPDPLLITGDRGLFDVARRSVECSLIDVM</sequence>
<accession>A0ABT4RHA7</accession>
<dbReference type="HAMAP" id="MF_00265">
    <property type="entry name" value="VapC_Nob1"/>
    <property type="match status" value="1"/>
</dbReference>
<dbReference type="PANTHER" id="PTHR35901">
    <property type="entry name" value="RIBONUCLEASE VAPC3"/>
    <property type="match status" value="1"/>
</dbReference>
<dbReference type="RefSeq" id="WP_202952806.1">
    <property type="nucleotide sequence ID" value="NZ_JAPCID010000012.1"/>
</dbReference>
<dbReference type="SUPFAM" id="SSF88723">
    <property type="entry name" value="PIN domain-like"/>
    <property type="match status" value="1"/>
</dbReference>
<keyword evidence="4 6" id="KW-0378">Hydrolase</keyword>
<comment type="similarity">
    <text evidence="6">Belongs to the PINc/VapC protein family.</text>
</comment>
<dbReference type="CDD" id="cd09873">
    <property type="entry name" value="PIN_Pae0151-like"/>
    <property type="match status" value="1"/>
</dbReference>
<reference evidence="8" key="1">
    <citation type="submission" date="2022-10" db="EMBL/GenBank/DDBJ databases">
        <title>The WGS of Solirubrobacter sp. CPCC 204708.</title>
        <authorList>
            <person name="Jiang Z."/>
        </authorList>
    </citation>
    <scope>NUCLEOTIDE SEQUENCE</scope>
    <source>
        <strain evidence="8">CPCC 204708</strain>
    </source>
</reference>
<keyword evidence="1 6" id="KW-1277">Toxin-antitoxin system</keyword>
<evidence type="ECO:0000256" key="1">
    <source>
        <dbReference type="ARBA" id="ARBA00022649"/>
    </source>
</evidence>
<dbReference type="Pfam" id="PF01850">
    <property type="entry name" value="PIN"/>
    <property type="match status" value="1"/>
</dbReference>
<organism evidence="8 9">
    <name type="scientific">Solirubrobacter deserti</name>
    <dbReference type="NCBI Taxonomy" id="2282478"/>
    <lineage>
        <taxon>Bacteria</taxon>
        <taxon>Bacillati</taxon>
        <taxon>Actinomycetota</taxon>
        <taxon>Thermoleophilia</taxon>
        <taxon>Solirubrobacterales</taxon>
        <taxon>Solirubrobacteraceae</taxon>
        <taxon>Solirubrobacter</taxon>
    </lineage>
</organism>
<dbReference type="PANTHER" id="PTHR35901:SF1">
    <property type="entry name" value="EXONUCLEASE VAPC9"/>
    <property type="match status" value="1"/>
</dbReference>
<evidence type="ECO:0000313" key="9">
    <source>
        <dbReference type="Proteomes" id="UP001147700"/>
    </source>
</evidence>
<proteinExistence type="inferred from homology"/>
<evidence type="ECO:0000256" key="4">
    <source>
        <dbReference type="ARBA" id="ARBA00022801"/>
    </source>
</evidence>
<evidence type="ECO:0000256" key="3">
    <source>
        <dbReference type="ARBA" id="ARBA00022723"/>
    </source>
</evidence>
<keyword evidence="6" id="KW-0800">Toxin</keyword>
<evidence type="ECO:0000256" key="5">
    <source>
        <dbReference type="ARBA" id="ARBA00022842"/>
    </source>
</evidence>